<keyword evidence="10" id="KW-1185">Reference proteome</keyword>
<feature type="domain" description="A20-type" evidence="7">
    <location>
        <begin position="15"/>
        <end position="49"/>
    </location>
</feature>
<dbReference type="Gene3D" id="4.10.1110.10">
    <property type="entry name" value="AN1-like Zinc finger"/>
    <property type="match status" value="1"/>
</dbReference>
<dbReference type="InterPro" id="IPR002653">
    <property type="entry name" value="Znf_A20"/>
</dbReference>
<dbReference type="InterPro" id="IPR035896">
    <property type="entry name" value="AN1-like_Znf"/>
</dbReference>
<name>A0AAD8WX66_LOLMU</name>
<dbReference type="EMBL" id="JAUUTY010000002">
    <property type="protein sequence ID" value="KAK1681811.1"/>
    <property type="molecule type" value="Genomic_DNA"/>
</dbReference>
<keyword evidence="5" id="KW-0346">Stress response</keyword>
<keyword evidence="4" id="KW-0862">Zinc</keyword>
<dbReference type="InterPro" id="IPR050652">
    <property type="entry name" value="AN1_A20_ZnFinger"/>
</dbReference>
<reference evidence="9" key="1">
    <citation type="submission" date="2023-07" db="EMBL/GenBank/DDBJ databases">
        <title>A chromosome-level genome assembly of Lolium multiflorum.</title>
        <authorList>
            <person name="Chen Y."/>
            <person name="Copetti D."/>
            <person name="Kolliker R."/>
            <person name="Studer B."/>
        </authorList>
    </citation>
    <scope>NUCLEOTIDE SEQUENCE</scope>
    <source>
        <strain evidence="9">02402/16</strain>
        <tissue evidence="9">Leaf</tissue>
    </source>
</reference>
<evidence type="ECO:0000256" key="5">
    <source>
        <dbReference type="ARBA" id="ARBA00023016"/>
    </source>
</evidence>
<dbReference type="AlphaFoldDB" id="A0AAD8WX66"/>
<evidence type="ECO:0000313" key="10">
    <source>
        <dbReference type="Proteomes" id="UP001231189"/>
    </source>
</evidence>
<dbReference type="PANTHER" id="PTHR10634">
    <property type="entry name" value="AN1-TYPE ZINC FINGER PROTEIN"/>
    <property type="match status" value="1"/>
</dbReference>
<dbReference type="GO" id="GO:0008270">
    <property type="term" value="F:zinc ion binding"/>
    <property type="evidence" value="ECO:0007669"/>
    <property type="project" value="UniProtKB-KW"/>
</dbReference>
<evidence type="ECO:0000313" key="9">
    <source>
        <dbReference type="EMBL" id="KAK1681811.1"/>
    </source>
</evidence>
<gene>
    <name evidence="9" type="ORF">QYE76_042659</name>
</gene>
<dbReference type="Proteomes" id="UP001231189">
    <property type="component" value="Unassembled WGS sequence"/>
</dbReference>
<evidence type="ECO:0000256" key="4">
    <source>
        <dbReference type="ARBA" id="ARBA00022833"/>
    </source>
</evidence>
<evidence type="ECO:0000259" key="8">
    <source>
        <dbReference type="PROSITE" id="PS51039"/>
    </source>
</evidence>
<dbReference type="GO" id="GO:0003677">
    <property type="term" value="F:DNA binding"/>
    <property type="evidence" value="ECO:0007669"/>
    <property type="project" value="InterPro"/>
</dbReference>
<comment type="function">
    <text evidence="1">May be involved in environmental stress response.</text>
</comment>
<evidence type="ECO:0000256" key="3">
    <source>
        <dbReference type="ARBA" id="ARBA00022771"/>
    </source>
</evidence>
<dbReference type="SMART" id="SM00259">
    <property type="entry name" value="ZnF_A20"/>
    <property type="match status" value="1"/>
</dbReference>
<evidence type="ECO:0000256" key="1">
    <source>
        <dbReference type="ARBA" id="ARBA00003732"/>
    </source>
</evidence>
<accession>A0AAD8WX66</accession>
<organism evidence="9 10">
    <name type="scientific">Lolium multiflorum</name>
    <name type="common">Italian ryegrass</name>
    <name type="synonym">Lolium perenne subsp. multiflorum</name>
    <dbReference type="NCBI Taxonomy" id="4521"/>
    <lineage>
        <taxon>Eukaryota</taxon>
        <taxon>Viridiplantae</taxon>
        <taxon>Streptophyta</taxon>
        <taxon>Embryophyta</taxon>
        <taxon>Tracheophyta</taxon>
        <taxon>Spermatophyta</taxon>
        <taxon>Magnoliopsida</taxon>
        <taxon>Liliopsida</taxon>
        <taxon>Poales</taxon>
        <taxon>Poaceae</taxon>
        <taxon>BOP clade</taxon>
        <taxon>Pooideae</taxon>
        <taxon>Poodae</taxon>
        <taxon>Poeae</taxon>
        <taxon>Poeae Chloroplast Group 2 (Poeae type)</taxon>
        <taxon>Loliodinae</taxon>
        <taxon>Loliinae</taxon>
        <taxon>Lolium</taxon>
    </lineage>
</organism>
<feature type="domain" description="AN1-type" evidence="8">
    <location>
        <begin position="100"/>
        <end position="146"/>
    </location>
</feature>
<dbReference type="Pfam" id="PF01428">
    <property type="entry name" value="zf-AN1"/>
    <property type="match status" value="1"/>
</dbReference>
<evidence type="ECO:0000256" key="6">
    <source>
        <dbReference type="PROSITE-ProRule" id="PRU00449"/>
    </source>
</evidence>
<dbReference type="PROSITE" id="PS51039">
    <property type="entry name" value="ZF_AN1"/>
    <property type="match status" value="1"/>
</dbReference>
<dbReference type="PROSITE" id="PS51036">
    <property type="entry name" value="ZF_A20"/>
    <property type="match status" value="1"/>
</dbReference>
<evidence type="ECO:0000256" key="2">
    <source>
        <dbReference type="ARBA" id="ARBA00022723"/>
    </source>
</evidence>
<dbReference type="InterPro" id="IPR000058">
    <property type="entry name" value="Znf_AN1"/>
</dbReference>
<proteinExistence type="predicted"/>
<dbReference type="SMART" id="SM00154">
    <property type="entry name" value="ZnF_AN1"/>
    <property type="match status" value="1"/>
</dbReference>
<dbReference type="FunFam" id="4.10.1110.10:FF:000001">
    <property type="entry name" value="Zinc finger AN1-type containing 6"/>
    <property type="match status" value="1"/>
</dbReference>
<keyword evidence="3 6" id="KW-0863">Zinc-finger</keyword>
<dbReference type="PANTHER" id="PTHR10634:SF98">
    <property type="entry name" value="ZINC FINGER A20 AND AN1 DOMAIN-CONTAINING STRESS-ASSOCIATED PROTEIN 3"/>
    <property type="match status" value="1"/>
</dbReference>
<evidence type="ECO:0000259" key="7">
    <source>
        <dbReference type="PROSITE" id="PS51036"/>
    </source>
</evidence>
<dbReference type="SUPFAM" id="SSF118310">
    <property type="entry name" value="AN1-like Zinc finger"/>
    <property type="match status" value="1"/>
</dbReference>
<dbReference type="Gene3D" id="1.20.5.4770">
    <property type="match status" value="1"/>
</dbReference>
<protein>
    <submittedName>
        <fullName evidence="9">Uncharacterized protein</fullName>
    </submittedName>
</protein>
<dbReference type="Pfam" id="PF01754">
    <property type="entry name" value="zf-A20"/>
    <property type="match status" value="1"/>
</dbReference>
<dbReference type="SUPFAM" id="SSF57716">
    <property type="entry name" value="Glucocorticoid receptor-like (DNA-binding domain)"/>
    <property type="match status" value="1"/>
</dbReference>
<sequence length="165" mass="16921">MAETQQAGGAPASDGRATVLCANDCGFFGSAATGNLCSKCYKEQQQIGVAAVGGTTPVDSVVSSFASLRIKQTGGQRAAAAVGVGGEVLVQAGKEVVPTTATKNRCETCRKKVGLLGFACRCGGTYCGMHRHAGAHACEIDYKAAGREQIARQNPLVVASKLDRI</sequence>
<comment type="caution">
    <text evidence="9">The sequence shown here is derived from an EMBL/GenBank/DDBJ whole genome shotgun (WGS) entry which is preliminary data.</text>
</comment>
<keyword evidence="2" id="KW-0479">Metal-binding</keyword>